<evidence type="ECO:0000313" key="6">
    <source>
        <dbReference type="EMBL" id="CAF4080716.1"/>
    </source>
</evidence>
<evidence type="ECO:0000313" key="3">
    <source>
        <dbReference type="EMBL" id="CAF1418308.1"/>
    </source>
</evidence>
<dbReference type="Proteomes" id="UP000663866">
    <property type="component" value="Unassembled WGS sequence"/>
</dbReference>
<dbReference type="Proteomes" id="UP000663824">
    <property type="component" value="Unassembled WGS sequence"/>
</dbReference>
<protein>
    <recommendedName>
        <fullName evidence="1">N-acetyltransferase domain-containing protein</fullName>
    </recommendedName>
</protein>
<dbReference type="Pfam" id="PF00583">
    <property type="entry name" value="Acetyltransf_1"/>
    <property type="match status" value="1"/>
</dbReference>
<evidence type="ECO:0000313" key="2">
    <source>
        <dbReference type="EMBL" id="CAF1045078.1"/>
    </source>
</evidence>
<dbReference type="AlphaFoldDB" id="A0A815M2Q5"/>
<proteinExistence type="predicted"/>
<dbReference type="Proteomes" id="UP000663834">
    <property type="component" value="Unassembled WGS sequence"/>
</dbReference>
<dbReference type="InterPro" id="IPR016181">
    <property type="entry name" value="Acyl_CoA_acyltransferase"/>
</dbReference>
<keyword evidence="9" id="KW-1185">Reference proteome</keyword>
<dbReference type="Gene3D" id="3.40.630.30">
    <property type="match status" value="1"/>
</dbReference>
<evidence type="ECO:0000259" key="1">
    <source>
        <dbReference type="Pfam" id="PF00583"/>
    </source>
</evidence>
<dbReference type="Proteomes" id="UP000663855">
    <property type="component" value="Unassembled WGS sequence"/>
</dbReference>
<dbReference type="Proteomes" id="UP000663856">
    <property type="component" value="Unassembled WGS sequence"/>
</dbReference>
<sequence length="201" mass="23767">MVLTLDDIDKNPELISTTDYFEGILINFRPLLLTDEKKLAQFLENLGSQTRKFSTRNGYDLNEARDLCFAINRYDKLRLVALINNETIIALFEFSLSIVDNEYKRFAEKYGIILNEVTDMRFGPCISDHYQNRHFGCWLFEKVKPMCKLMGKERLILWGGVFTHNKRAIRFYEKVGFRIFQDSYMNDGQYECLDGIYYLLQ</sequence>
<organism evidence="3 8">
    <name type="scientific">Rotaria magnacalcarata</name>
    <dbReference type="NCBI Taxonomy" id="392030"/>
    <lineage>
        <taxon>Eukaryota</taxon>
        <taxon>Metazoa</taxon>
        <taxon>Spiralia</taxon>
        <taxon>Gnathifera</taxon>
        <taxon>Rotifera</taxon>
        <taxon>Eurotatoria</taxon>
        <taxon>Bdelloidea</taxon>
        <taxon>Philodinida</taxon>
        <taxon>Philodinidae</taxon>
        <taxon>Rotaria</taxon>
    </lineage>
</organism>
<dbReference type="GO" id="GO:0016747">
    <property type="term" value="F:acyltransferase activity, transferring groups other than amino-acyl groups"/>
    <property type="evidence" value="ECO:0007669"/>
    <property type="project" value="InterPro"/>
</dbReference>
<accession>A0A815M2Q5</accession>
<dbReference type="OrthoDB" id="9975416at2759"/>
<dbReference type="EMBL" id="CAJOBG010003785">
    <property type="protein sequence ID" value="CAF4080716.1"/>
    <property type="molecule type" value="Genomic_DNA"/>
</dbReference>
<dbReference type="SUPFAM" id="SSF55729">
    <property type="entry name" value="Acyl-CoA N-acyltransferases (Nat)"/>
    <property type="match status" value="1"/>
</dbReference>
<evidence type="ECO:0000313" key="4">
    <source>
        <dbReference type="EMBL" id="CAF2034252.1"/>
    </source>
</evidence>
<comment type="caution">
    <text evidence="3">The sequence shown here is derived from an EMBL/GenBank/DDBJ whole genome shotgun (WGS) entry which is preliminary data.</text>
</comment>
<evidence type="ECO:0000313" key="9">
    <source>
        <dbReference type="Proteomes" id="UP000663866"/>
    </source>
</evidence>
<dbReference type="EMBL" id="CAJNOW010004457">
    <property type="protein sequence ID" value="CAF1418308.1"/>
    <property type="molecule type" value="Genomic_DNA"/>
</dbReference>
<reference evidence="3" key="1">
    <citation type="submission" date="2021-02" db="EMBL/GenBank/DDBJ databases">
        <authorList>
            <person name="Nowell W R."/>
        </authorList>
    </citation>
    <scope>NUCLEOTIDE SEQUENCE</scope>
</reference>
<evidence type="ECO:0000313" key="7">
    <source>
        <dbReference type="EMBL" id="CAF4134922.1"/>
    </source>
</evidence>
<dbReference type="EMBL" id="CAJOBH010009206">
    <property type="protein sequence ID" value="CAF4134922.1"/>
    <property type="molecule type" value="Genomic_DNA"/>
</dbReference>
<name>A0A815M2Q5_9BILA</name>
<evidence type="ECO:0000313" key="8">
    <source>
        <dbReference type="Proteomes" id="UP000663834"/>
    </source>
</evidence>
<dbReference type="EMBL" id="CAJNRF010002206">
    <property type="protein sequence ID" value="CAF2034252.1"/>
    <property type="molecule type" value="Genomic_DNA"/>
</dbReference>
<dbReference type="InterPro" id="IPR000182">
    <property type="entry name" value="GNAT_dom"/>
</dbReference>
<dbReference type="EMBL" id="CAJNRE010004640">
    <property type="protein sequence ID" value="CAF2037725.1"/>
    <property type="molecule type" value="Genomic_DNA"/>
</dbReference>
<evidence type="ECO:0000313" key="5">
    <source>
        <dbReference type="EMBL" id="CAF2037725.1"/>
    </source>
</evidence>
<gene>
    <name evidence="7" type="ORF">BYL167_LOCUS20733</name>
    <name evidence="2" type="ORF">CJN711_LOCUS4465</name>
    <name evidence="3" type="ORF">KQP761_LOCUS10482</name>
    <name evidence="5" type="ORF">MBJ925_LOCUS10958</name>
    <name evidence="6" type="ORF">OVN521_LOCUS19754</name>
    <name evidence="4" type="ORF">WKI299_LOCUS7331</name>
</gene>
<feature type="domain" description="N-acetyltransferase" evidence="1">
    <location>
        <begin position="126"/>
        <end position="177"/>
    </location>
</feature>
<dbReference type="Proteomes" id="UP000681967">
    <property type="component" value="Unassembled WGS sequence"/>
</dbReference>
<dbReference type="EMBL" id="CAJNOV010000985">
    <property type="protein sequence ID" value="CAF1045078.1"/>
    <property type="molecule type" value="Genomic_DNA"/>
</dbReference>